<dbReference type="PANTHER" id="PTHR43143">
    <property type="entry name" value="METALLOPHOSPHOESTERASE, CALCINEURIN SUPERFAMILY"/>
    <property type="match status" value="1"/>
</dbReference>
<evidence type="ECO:0000259" key="2">
    <source>
        <dbReference type="Pfam" id="PF00149"/>
    </source>
</evidence>
<accession>A0A2L0EKN2</accession>
<dbReference type="InterPro" id="IPR029052">
    <property type="entry name" value="Metallo-depent_PP-like"/>
</dbReference>
<dbReference type="PROSITE" id="PS51257">
    <property type="entry name" value="PROKAR_LIPOPROTEIN"/>
    <property type="match status" value="1"/>
</dbReference>
<protein>
    <submittedName>
        <fullName evidence="3">Metallophosphoesterase</fullName>
    </submittedName>
</protein>
<sequence length="369" mass="40167">MTVITRPSLHLLLALAAPLALSCLDVAEGRARRDLEVGQGAAGQARVVVDEGLAAIRRIAPGEISLWASAPALSIRLTDPAGGPWTVTIENLLPDAELSARVGDERVPVELVEAPFPTQRTFRLSVPPGAEVVLSLRPPDAARIEPWRFAVYADVQEDIDRVQDIYAKMNETEGIRFALISGDLTARGSPEQLERFQREMKTLAFPCYATLGNHELGTRDDLYHEWFGRGNFRFVFRGVQFTMLDSASATLDPLVYEWLPGWLAEGQDLLHVVTMHLAPLDPVGTRNGAFASRAEANKLLTLLAGGRVDLTFYGHIHSFYAFENAGIPAYISGGGGAIPERLDGIGRHFVTVDVEPPGTVAQVAVVRVD</sequence>
<evidence type="ECO:0000313" key="3">
    <source>
        <dbReference type="EMBL" id="AUX39855.1"/>
    </source>
</evidence>
<keyword evidence="1" id="KW-0732">Signal</keyword>
<dbReference type="GO" id="GO:0016787">
    <property type="term" value="F:hydrolase activity"/>
    <property type="evidence" value="ECO:0007669"/>
    <property type="project" value="InterPro"/>
</dbReference>
<dbReference type="AlphaFoldDB" id="A0A2L0EKN2"/>
<dbReference type="Gene3D" id="3.60.21.10">
    <property type="match status" value="1"/>
</dbReference>
<organism evidence="3 4">
    <name type="scientific">Sorangium cellulosum</name>
    <name type="common">Polyangium cellulosum</name>
    <dbReference type="NCBI Taxonomy" id="56"/>
    <lineage>
        <taxon>Bacteria</taxon>
        <taxon>Pseudomonadati</taxon>
        <taxon>Myxococcota</taxon>
        <taxon>Polyangia</taxon>
        <taxon>Polyangiales</taxon>
        <taxon>Polyangiaceae</taxon>
        <taxon>Sorangium</taxon>
    </lineage>
</organism>
<dbReference type="Pfam" id="PF00149">
    <property type="entry name" value="Metallophos"/>
    <property type="match status" value="1"/>
</dbReference>
<reference evidence="3 4" key="1">
    <citation type="submission" date="2015-09" db="EMBL/GenBank/DDBJ databases">
        <title>Sorangium comparison.</title>
        <authorList>
            <person name="Zaburannyi N."/>
            <person name="Bunk B."/>
            <person name="Overmann J."/>
            <person name="Mueller R."/>
        </authorList>
    </citation>
    <scope>NUCLEOTIDE SEQUENCE [LARGE SCALE GENOMIC DNA]</scope>
    <source>
        <strain evidence="3 4">So ce26</strain>
    </source>
</reference>
<evidence type="ECO:0000313" key="4">
    <source>
        <dbReference type="Proteomes" id="UP000238348"/>
    </source>
</evidence>
<evidence type="ECO:0000256" key="1">
    <source>
        <dbReference type="SAM" id="SignalP"/>
    </source>
</evidence>
<feature type="signal peptide" evidence="1">
    <location>
        <begin position="1"/>
        <end position="22"/>
    </location>
</feature>
<feature type="chain" id="PRO_5014875540" evidence="1">
    <location>
        <begin position="23"/>
        <end position="369"/>
    </location>
</feature>
<dbReference type="SUPFAM" id="SSF56300">
    <property type="entry name" value="Metallo-dependent phosphatases"/>
    <property type="match status" value="1"/>
</dbReference>
<dbReference type="Proteomes" id="UP000238348">
    <property type="component" value="Chromosome"/>
</dbReference>
<name>A0A2L0EKN2_SORCE</name>
<proteinExistence type="predicted"/>
<dbReference type="InterPro" id="IPR051918">
    <property type="entry name" value="STPP_CPPED1"/>
</dbReference>
<gene>
    <name evidence="3" type="ORF">SOCE26_012500</name>
</gene>
<dbReference type="EMBL" id="CP012673">
    <property type="protein sequence ID" value="AUX39855.1"/>
    <property type="molecule type" value="Genomic_DNA"/>
</dbReference>
<dbReference type="PANTHER" id="PTHR43143:SF1">
    <property type="entry name" value="SERINE_THREONINE-PROTEIN PHOSPHATASE CPPED1"/>
    <property type="match status" value="1"/>
</dbReference>
<feature type="domain" description="Calcineurin-like phosphoesterase" evidence="2">
    <location>
        <begin position="148"/>
        <end position="318"/>
    </location>
</feature>
<dbReference type="InterPro" id="IPR004843">
    <property type="entry name" value="Calcineurin-like_PHP"/>
</dbReference>